<dbReference type="InterPro" id="IPR035976">
    <property type="entry name" value="Sushi/SCR/CCP_sf"/>
</dbReference>
<dbReference type="AlphaFoldDB" id="A0AAW0JLF1"/>
<dbReference type="Gene3D" id="2.10.70.10">
    <property type="entry name" value="Complement Module, domain 1"/>
    <property type="match status" value="1"/>
</dbReference>
<dbReference type="PROSITE" id="PS50923">
    <property type="entry name" value="SUSHI"/>
    <property type="match status" value="1"/>
</dbReference>
<dbReference type="InterPro" id="IPR042985">
    <property type="entry name" value="SUSD4"/>
</dbReference>
<sequence>MFDDSLSGCLDVLGLDDLNVCADPGVPENGFRTPSGGVFFESSVTRFHCQDGFKLKGSTKRLCMKHFNGTLGWVPSDRPVCIQE</sequence>
<name>A0AAW0JLF1_MYOGA</name>
<evidence type="ECO:0000256" key="9">
    <source>
        <dbReference type="ARBA" id="ARBA00023180"/>
    </source>
</evidence>
<feature type="domain" description="Sushi" evidence="12">
    <location>
        <begin position="19"/>
        <end position="83"/>
    </location>
</feature>
<dbReference type="InterPro" id="IPR000436">
    <property type="entry name" value="Sushi_SCR_CCP_dom"/>
</dbReference>
<organism evidence="13 14">
    <name type="scientific">Myodes glareolus</name>
    <name type="common">Bank vole</name>
    <name type="synonym">Clethrionomys glareolus</name>
    <dbReference type="NCBI Taxonomy" id="447135"/>
    <lineage>
        <taxon>Eukaryota</taxon>
        <taxon>Metazoa</taxon>
        <taxon>Chordata</taxon>
        <taxon>Craniata</taxon>
        <taxon>Vertebrata</taxon>
        <taxon>Euteleostomi</taxon>
        <taxon>Mammalia</taxon>
        <taxon>Eutheria</taxon>
        <taxon>Euarchontoglires</taxon>
        <taxon>Glires</taxon>
        <taxon>Rodentia</taxon>
        <taxon>Myomorpha</taxon>
        <taxon>Muroidea</taxon>
        <taxon>Cricetidae</taxon>
        <taxon>Arvicolinae</taxon>
        <taxon>Myodes</taxon>
    </lineage>
</organism>
<keyword evidence="9" id="KW-0325">Glycoprotein</keyword>
<keyword evidence="2 11" id="KW-0768">Sushi</keyword>
<evidence type="ECO:0000313" key="13">
    <source>
        <dbReference type="EMBL" id="KAK7827161.1"/>
    </source>
</evidence>
<evidence type="ECO:0000259" key="12">
    <source>
        <dbReference type="PROSITE" id="PS50923"/>
    </source>
</evidence>
<accession>A0AAW0JLF1</accession>
<keyword evidence="14" id="KW-1185">Reference proteome</keyword>
<evidence type="ECO:0000256" key="1">
    <source>
        <dbReference type="ARBA" id="ARBA00004479"/>
    </source>
</evidence>
<evidence type="ECO:0000256" key="6">
    <source>
        <dbReference type="ARBA" id="ARBA00022989"/>
    </source>
</evidence>
<evidence type="ECO:0000256" key="2">
    <source>
        <dbReference type="ARBA" id="ARBA00022659"/>
    </source>
</evidence>
<evidence type="ECO:0000313" key="14">
    <source>
        <dbReference type="Proteomes" id="UP001488838"/>
    </source>
</evidence>
<dbReference type="PANTHER" id="PTHR47007:SF1">
    <property type="entry name" value="SUSHI DOMAIN-CONTAINING PROTEIN 4"/>
    <property type="match status" value="1"/>
</dbReference>
<evidence type="ECO:0000256" key="10">
    <source>
        <dbReference type="ARBA" id="ARBA00069048"/>
    </source>
</evidence>
<dbReference type="PANTHER" id="PTHR47007">
    <property type="entry name" value="SUSHI DOMAIN-CONTAINING PROTEIN 4"/>
    <property type="match status" value="1"/>
</dbReference>
<comment type="caution">
    <text evidence="11">Lacks conserved residue(s) required for the propagation of feature annotation.</text>
</comment>
<dbReference type="GO" id="GO:0016020">
    <property type="term" value="C:membrane"/>
    <property type="evidence" value="ECO:0007669"/>
    <property type="project" value="UniProtKB-SubCell"/>
</dbReference>
<keyword evidence="4" id="KW-0732">Signal</keyword>
<comment type="subcellular location">
    <subcellularLocation>
        <location evidence="1">Membrane</location>
        <topology evidence="1">Single-pass type I membrane protein</topology>
    </subcellularLocation>
</comment>
<keyword evidence="7" id="KW-0472">Membrane</keyword>
<dbReference type="Proteomes" id="UP001488838">
    <property type="component" value="Unassembled WGS sequence"/>
</dbReference>
<keyword evidence="8" id="KW-1015">Disulfide bond</keyword>
<dbReference type="SUPFAM" id="SSF57535">
    <property type="entry name" value="Complement control module/SCR domain"/>
    <property type="match status" value="1"/>
</dbReference>
<keyword evidence="6" id="KW-1133">Transmembrane helix</keyword>
<dbReference type="GO" id="GO:0045959">
    <property type="term" value="P:negative regulation of complement activation, classical pathway"/>
    <property type="evidence" value="ECO:0007669"/>
    <property type="project" value="TreeGrafter"/>
</dbReference>
<dbReference type="CDD" id="cd00033">
    <property type="entry name" value="CCP"/>
    <property type="match status" value="1"/>
</dbReference>
<proteinExistence type="predicted"/>
<protein>
    <recommendedName>
        <fullName evidence="10">Sushi domain-containing protein 4</fullName>
    </recommendedName>
</protein>
<evidence type="ECO:0000256" key="4">
    <source>
        <dbReference type="ARBA" id="ARBA00022729"/>
    </source>
</evidence>
<keyword evidence="5" id="KW-0677">Repeat</keyword>
<feature type="non-terminal residue" evidence="13">
    <location>
        <position position="84"/>
    </location>
</feature>
<evidence type="ECO:0000256" key="8">
    <source>
        <dbReference type="ARBA" id="ARBA00023157"/>
    </source>
</evidence>
<dbReference type="EMBL" id="JBBHLL010000031">
    <property type="protein sequence ID" value="KAK7827161.1"/>
    <property type="molecule type" value="Genomic_DNA"/>
</dbReference>
<dbReference type="GO" id="GO:0045957">
    <property type="term" value="P:negative regulation of complement activation, alternative pathway"/>
    <property type="evidence" value="ECO:0007669"/>
    <property type="project" value="TreeGrafter"/>
</dbReference>
<evidence type="ECO:0000256" key="5">
    <source>
        <dbReference type="ARBA" id="ARBA00022737"/>
    </source>
</evidence>
<evidence type="ECO:0000256" key="7">
    <source>
        <dbReference type="ARBA" id="ARBA00023136"/>
    </source>
</evidence>
<keyword evidence="3" id="KW-0812">Transmembrane</keyword>
<dbReference type="SMART" id="SM00032">
    <property type="entry name" value="CCP"/>
    <property type="match status" value="1"/>
</dbReference>
<reference evidence="13 14" key="1">
    <citation type="journal article" date="2023" name="bioRxiv">
        <title>Conserved and derived expression patterns and positive selection on dental genes reveal complex evolutionary context of ever-growing rodent molars.</title>
        <authorList>
            <person name="Calamari Z.T."/>
            <person name="Song A."/>
            <person name="Cohen E."/>
            <person name="Akter M."/>
            <person name="Roy R.D."/>
            <person name="Hallikas O."/>
            <person name="Christensen M.M."/>
            <person name="Li P."/>
            <person name="Marangoni P."/>
            <person name="Jernvall J."/>
            <person name="Klein O.D."/>
        </authorList>
    </citation>
    <scope>NUCLEOTIDE SEQUENCE [LARGE SCALE GENOMIC DNA]</scope>
    <source>
        <strain evidence="13">V071</strain>
    </source>
</reference>
<evidence type="ECO:0000256" key="3">
    <source>
        <dbReference type="ARBA" id="ARBA00022692"/>
    </source>
</evidence>
<evidence type="ECO:0000256" key="11">
    <source>
        <dbReference type="PROSITE-ProRule" id="PRU00302"/>
    </source>
</evidence>
<comment type="caution">
    <text evidence="13">The sequence shown here is derived from an EMBL/GenBank/DDBJ whole genome shotgun (WGS) entry which is preliminary data.</text>
</comment>
<dbReference type="FunFam" id="2.10.70.10:FF:000121">
    <property type="entry name" value="Sushi domain-containing protein 4"/>
    <property type="match status" value="1"/>
</dbReference>
<gene>
    <name evidence="13" type="ORF">U0070_019957</name>
</gene>